<sequence>MMSIMTVDLPTLMVWTRTGDEERRKRAGKVLKVRNRPNWLTVSLALVSVAILEALPLFWSHLFISSSTASYVLINLLIFFSQVVPTFITPIFHLEISARFTWFARFVMWFSAPATVLPAYVLRRLRQWKRRGQQAHVDGLLLMNELKEFIYLHEKGQGYGGTLDDHVGKAMRNLLELQISEEASSTHVETEGSSFIQFTESVGSTSVQSLHQERLTYVENESTSGPTSTQSYRQEGSTAIEDVCAPGLRKRGERSTEGYEPVVSMISMQIPEQALLKDPIRGSPTPVSNRYVERGASNGRPLQRDSPHENLSNSVTPRIHRLPLVKSFWNDRKDRGLVTDSFLLEHG</sequence>
<reference evidence="5" key="1">
    <citation type="submission" date="2021-03" db="EMBL/GenBank/DDBJ databases">
        <authorList>
            <person name="Tagirdzhanova G."/>
        </authorList>
    </citation>
    <scope>NUCLEOTIDE SEQUENCE</scope>
</reference>
<proteinExistence type="predicted"/>
<evidence type="ECO:0000256" key="1">
    <source>
        <dbReference type="ARBA" id="ARBA00022737"/>
    </source>
</evidence>
<evidence type="ECO:0000313" key="5">
    <source>
        <dbReference type="EMBL" id="CAF9903887.1"/>
    </source>
</evidence>
<comment type="caution">
    <text evidence="5">The sequence shown here is derived from an EMBL/GenBank/DDBJ whole genome shotgun (WGS) entry which is preliminary data.</text>
</comment>
<dbReference type="PANTHER" id="PTHR12064:SF97">
    <property type="entry name" value="METAL TRANSPORTER CNNM-5"/>
    <property type="match status" value="1"/>
</dbReference>
<dbReference type="AlphaFoldDB" id="A0A8H3EH32"/>
<feature type="transmembrane region" description="Helical" evidence="3">
    <location>
        <begin position="71"/>
        <end position="94"/>
    </location>
</feature>
<dbReference type="PANTHER" id="PTHR12064">
    <property type="entry name" value="METAL TRANSPORTER CNNM"/>
    <property type="match status" value="1"/>
</dbReference>
<keyword evidence="6" id="KW-1185">Reference proteome</keyword>
<organism evidence="5 6">
    <name type="scientific">Alectoria fallacina</name>
    <dbReference type="NCBI Taxonomy" id="1903189"/>
    <lineage>
        <taxon>Eukaryota</taxon>
        <taxon>Fungi</taxon>
        <taxon>Dikarya</taxon>
        <taxon>Ascomycota</taxon>
        <taxon>Pezizomycotina</taxon>
        <taxon>Lecanoromycetes</taxon>
        <taxon>OSLEUM clade</taxon>
        <taxon>Lecanoromycetidae</taxon>
        <taxon>Lecanorales</taxon>
        <taxon>Lecanorineae</taxon>
        <taxon>Parmeliaceae</taxon>
        <taxon>Alectoria</taxon>
    </lineage>
</organism>
<dbReference type="Proteomes" id="UP000664203">
    <property type="component" value="Unassembled WGS sequence"/>
</dbReference>
<keyword evidence="3" id="KW-0812">Transmembrane</keyword>
<name>A0A8H3EH32_9LECA</name>
<feature type="region of interest" description="Disordered" evidence="2">
    <location>
        <begin position="292"/>
        <end position="314"/>
    </location>
</feature>
<feature type="region of interest" description="Disordered" evidence="2">
    <location>
        <begin position="218"/>
        <end position="237"/>
    </location>
</feature>
<feature type="domain" description="CNNM transmembrane" evidence="4">
    <location>
        <begin position="3"/>
        <end position="155"/>
    </location>
</feature>
<keyword evidence="3" id="KW-0472">Membrane</keyword>
<keyword evidence="1" id="KW-0677">Repeat</keyword>
<dbReference type="EMBL" id="CAJPDR010000002">
    <property type="protein sequence ID" value="CAF9903887.1"/>
    <property type="molecule type" value="Genomic_DNA"/>
</dbReference>
<evidence type="ECO:0000256" key="3">
    <source>
        <dbReference type="SAM" id="Phobius"/>
    </source>
</evidence>
<dbReference type="GO" id="GO:0005737">
    <property type="term" value="C:cytoplasm"/>
    <property type="evidence" value="ECO:0007669"/>
    <property type="project" value="TreeGrafter"/>
</dbReference>
<dbReference type="Pfam" id="PF01595">
    <property type="entry name" value="CNNM"/>
    <property type="match status" value="1"/>
</dbReference>
<feature type="transmembrane region" description="Helical" evidence="3">
    <location>
        <begin position="39"/>
        <end position="59"/>
    </location>
</feature>
<evidence type="ECO:0000313" key="6">
    <source>
        <dbReference type="Proteomes" id="UP000664203"/>
    </source>
</evidence>
<protein>
    <recommendedName>
        <fullName evidence="4">CNNM transmembrane domain-containing protein</fullName>
    </recommendedName>
</protein>
<dbReference type="OrthoDB" id="5353557at2759"/>
<dbReference type="InterPro" id="IPR002550">
    <property type="entry name" value="CNNM"/>
</dbReference>
<dbReference type="GO" id="GO:0010960">
    <property type="term" value="P:magnesium ion homeostasis"/>
    <property type="evidence" value="ECO:0007669"/>
    <property type="project" value="InterPro"/>
</dbReference>
<dbReference type="InterPro" id="IPR045095">
    <property type="entry name" value="ACDP"/>
</dbReference>
<evidence type="ECO:0000256" key="2">
    <source>
        <dbReference type="SAM" id="MobiDB-lite"/>
    </source>
</evidence>
<gene>
    <name evidence="5" type="ORF">ALECFALPRED_003028</name>
</gene>
<dbReference type="GO" id="GO:0030026">
    <property type="term" value="P:intracellular manganese ion homeostasis"/>
    <property type="evidence" value="ECO:0007669"/>
    <property type="project" value="TreeGrafter"/>
</dbReference>
<evidence type="ECO:0000259" key="4">
    <source>
        <dbReference type="Pfam" id="PF01595"/>
    </source>
</evidence>
<keyword evidence="3" id="KW-1133">Transmembrane helix</keyword>
<accession>A0A8H3EH32</accession>
<feature type="compositionally biased region" description="Polar residues" evidence="2">
    <location>
        <begin position="219"/>
        <end position="237"/>
    </location>
</feature>
<feature type="transmembrane region" description="Helical" evidence="3">
    <location>
        <begin position="100"/>
        <end position="122"/>
    </location>
</feature>